<comment type="caution">
    <text evidence="2">The sequence shown here is derived from an EMBL/GenBank/DDBJ whole genome shotgun (WGS) entry which is preliminary data.</text>
</comment>
<dbReference type="AlphaFoldDB" id="A0A5B7GFJ8"/>
<evidence type="ECO:0000313" key="3">
    <source>
        <dbReference type="Proteomes" id="UP000324222"/>
    </source>
</evidence>
<keyword evidence="1" id="KW-0732">Signal</keyword>
<gene>
    <name evidence="2" type="ORF">E2C01_051688</name>
</gene>
<evidence type="ECO:0000313" key="2">
    <source>
        <dbReference type="EMBL" id="MPC57702.1"/>
    </source>
</evidence>
<name>A0A5B7GFJ8_PORTR</name>
<organism evidence="2 3">
    <name type="scientific">Portunus trituberculatus</name>
    <name type="common">Swimming crab</name>
    <name type="synonym">Neptunus trituberculatus</name>
    <dbReference type="NCBI Taxonomy" id="210409"/>
    <lineage>
        <taxon>Eukaryota</taxon>
        <taxon>Metazoa</taxon>
        <taxon>Ecdysozoa</taxon>
        <taxon>Arthropoda</taxon>
        <taxon>Crustacea</taxon>
        <taxon>Multicrustacea</taxon>
        <taxon>Malacostraca</taxon>
        <taxon>Eumalacostraca</taxon>
        <taxon>Eucarida</taxon>
        <taxon>Decapoda</taxon>
        <taxon>Pleocyemata</taxon>
        <taxon>Brachyura</taxon>
        <taxon>Eubrachyura</taxon>
        <taxon>Portunoidea</taxon>
        <taxon>Portunidae</taxon>
        <taxon>Portuninae</taxon>
        <taxon>Portunus</taxon>
    </lineage>
</organism>
<sequence length="76" mass="8310">MGVVVLVVVVLVLVVIVRGCCGRDEVESRSGGTAKKCSADTMTKERRKEKRGYEAWRCGVHGGALRDISDRSSERT</sequence>
<protein>
    <recommendedName>
        <fullName evidence="4">Secreted protein</fullName>
    </recommendedName>
</protein>
<dbReference type="Proteomes" id="UP000324222">
    <property type="component" value="Unassembled WGS sequence"/>
</dbReference>
<evidence type="ECO:0000256" key="1">
    <source>
        <dbReference type="SAM" id="SignalP"/>
    </source>
</evidence>
<feature type="chain" id="PRO_5022839358" description="Secreted protein" evidence="1">
    <location>
        <begin position="23"/>
        <end position="76"/>
    </location>
</feature>
<accession>A0A5B7GFJ8</accession>
<keyword evidence="3" id="KW-1185">Reference proteome</keyword>
<evidence type="ECO:0008006" key="4">
    <source>
        <dbReference type="Google" id="ProtNLM"/>
    </source>
</evidence>
<feature type="signal peptide" evidence="1">
    <location>
        <begin position="1"/>
        <end position="22"/>
    </location>
</feature>
<reference evidence="2 3" key="1">
    <citation type="submission" date="2019-05" db="EMBL/GenBank/DDBJ databases">
        <title>Another draft genome of Portunus trituberculatus and its Hox gene families provides insights of decapod evolution.</title>
        <authorList>
            <person name="Jeong J.-H."/>
            <person name="Song I."/>
            <person name="Kim S."/>
            <person name="Choi T."/>
            <person name="Kim D."/>
            <person name="Ryu S."/>
            <person name="Kim W."/>
        </authorList>
    </citation>
    <scope>NUCLEOTIDE SEQUENCE [LARGE SCALE GENOMIC DNA]</scope>
    <source>
        <tissue evidence="2">Muscle</tissue>
    </source>
</reference>
<proteinExistence type="predicted"/>
<dbReference type="EMBL" id="VSRR010015006">
    <property type="protein sequence ID" value="MPC57702.1"/>
    <property type="molecule type" value="Genomic_DNA"/>
</dbReference>